<accession>A0A1H7EL77</accession>
<gene>
    <name evidence="2" type="ORF">SAMN05192539_10587</name>
</gene>
<dbReference type="EMBL" id="FNYE01000058">
    <property type="protein sequence ID" value="SEK12410.1"/>
    <property type="molecule type" value="Genomic_DNA"/>
</dbReference>
<reference evidence="3" key="1">
    <citation type="submission" date="2016-10" db="EMBL/GenBank/DDBJ databases">
        <authorList>
            <person name="Varghese N."/>
            <person name="Submissions S."/>
        </authorList>
    </citation>
    <scope>NUCLEOTIDE SEQUENCE [LARGE SCALE GENOMIC DNA]</scope>
    <source>
        <strain evidence="3">LMG 26031</strain>
    </source>
</reference>
<protein>
    <submittedName>
        <fullName evidence="2">Uncharacterized protein</fullName>
    </submittedName>
</protein>
<evidence type="ECO:0000313" key="3">
    <source>
        <dbReference type="Proteomes" id="UP000198866"/>
    </source>
</evidence>
<dbReference type="STRING" id="667676.SAMN05192539_10587"/>
<feature type="compositionally biased region" description="Basic and acidic residues" evidence="1">
    <location>
        <begin position="24"/>
        <end position="35"/>
    </location>
</feature>
<evidence type="ECO:0000256" key="1">
    <source>
        <dbReference type="SAM" id="MobiDB-lite"/>
    </source>
</evidence>
<keyword evidence="3" id="KW-1185">Reference proteome</keyword>
<sequence length="85" mass="9173">MRCERSRPVSSIGCSRPSPAGHTAEIERPVSDVDKPSNGGCIGQRGGSSYPGDYRSGDPRDAADYEMRQLFERLSRIATENLSAG</sequence>
<dbReference type="AlphaFoldDB" id="A0A1H7EL77"/>
<proteinExistence type="predicted"/>
<evidence type="ECO:0000313" key="2">
    <source>
        <dbReference type="EMBL" id="SEK12410.1"/>
    </source>
</evidence>
<name>A0A1H7EL77_9BURK</name>
<feature type="region of interest" description="Disordered" evidence="1">
    <location>
        <begin position="1"/>
        <end position="61"/>
    </location>
</feature>
<organism evidence="2 3">
    <name type="scientific">Paraburkholderia diazotrophica</name>
    <dbReference type="NCBI Taxonomy" id="667676"/>
    <lineage>
        <taxon>Bacteria</taxon>
        <taxon>Pseudomonadati</taxon>
        <taxon>Pseudomonadota</taxon>
        <taxon>Betaproteobacteria</taxon>
        <taxon>Burkholderiales</taxon>
        <taxon>Burkholderiaceae</taxon>
        <taxon>Paraburkholderia</taxon>
    </lineage>
</organism>
<dbReference type="Proteomes" id="UP000198866">
    <property type="component" value="Unassembled WGS sequence"/>
</dbReference>